<organism evidence="1 2">
    <name type="scientific">Dibothriocephalus latus</name>
    <name type="common">Fish tapeworm</name>
    <name type="synonym">Diphyllobothrium latum</name>
    <dbReference type="NCBI Taxonomy" id="60516"/>
    <lineage>
        <taxon>Eukaryota</taxon>
        <taxon>Metazoa</taxon>
        <taxon>Spiralia</taxon>
        <taxon>Lophotrochozoa</taxon>
        <taxon>Platyhelminthes</taxon>
        <taxon>Cestoda</taxon>
        <taxon>Eucestoda</taxon>
        <taxon>Diphyllobothriidea</taxon>
        <taxon>Diphyllobothriidae</taxon>
        <taxon>Dibothriocephalus</taxon>
    </lineage>
</organism>
<evidence type="ECO:0000313" key="1">
    <source>
        <dbReference type="EMBL" id="VDN35250.1"/>
    </source>
</evidence>
<evidence type="ECO:0000313" key="2">
    <source>
        <dbReference type="Proteomes" id="UP000281553"/>
    </source>
</evidence>
<name>A0A3P7N681_DIBLA</name>
<gene>
    <name evidence="1" type="ORF">DILT_LOCUS16725</name>
</gene>
<dbReference type="OrthoDB" id="10386614at2759"/>
<proteinExistence type="predicted"/>
<dbReference type="EMBL" id="UYRU01086717">
    <property type="protein sequence ID" value="VDN35250.1"/>
    <property type="molecule type" value="Genomic_DNA"/>
</dbReference>
<accession>A0A3P7N681</accession>
<reference evidence="1 2" key="1">
    <citation type="submission" date="2018-11" db="EMBL/GenBank/DDBJ databases">
        <authorList>
            <consortium name="Pathogen Informatics"/>
        </authorList>
    </citation>
    <scope>NUCLEOTIDE SEQUENCE [LARGE SCALE GENOMIC DNA]</scope>
</reference>
<protein>
    <submittedName>
        <fullName evidence="1">Uncharacterized protein</fullName>
    </submittedName>
</protein>
<keyword evidence="2" id="KW-1185">Reference proteome</keyword>
<dbReference type="Proteomes" id="UP000281553">
    <property type="component" value="Unassembled WGS sequence"/>
</dbReference>
<dbReference type="AlphaFoldDB" id="A0A3P7N681"/>
<sequence length="78" mass="8805">MDSLLQAYQANERKFLELAKAKADADRQMLVIKGIKEAQPPSRLQSGLPAGRRRRSFSTNTLELDEHEGRKFVATDFG</sequence>